<protein>
    <submittedName>
        <fullName evidence="2">Uncharacterized protein DUF4369</fullName>
    </submittedName>
</protein>
<dbReference type="Proteomes" id="UP000284531">
    <property type="component" value="Unassembled WGS sequence"/>
</dbReference>
<accession>A0A419X9D4</accession>
<reference evidence="2 3" key="1">
    <citation type="submission" date="2018-09" db="EMBL/GenBank/DDBJ databases">
        <title>Genomic Encyclopedia of Archaeal and Bacterial Type Strains, Phase II (KMG-II): from individual species to whole genera.</title>
        <authorList>
            <person name="Goeker M."/>
        </authorList>
    </citation>
    <scope>NUCLEOTIDE SEQUENCE [LARGE SCALE GENOMIC DNA]</scope>
    <source>
        <strain evidence="2 3">DSM 21950</strain>
    </source>
</reference>
<dbReference type="AlphaFoldDB" id="A0A419X9D4"/>
<feature type="domain" description="DUF4369" evidence="1">
    <location>
        <begin position="49"/>
        <end position="140"/>
    </location>
</feature>
<dbReference type="EMBL" id="RAPQ01000008">
    <property type="protein sequence ID" value="RKE04341.1"/>
    <property type="molecule type" value="Genomic_DNA"/>
</dbReference>
<proteinExistence type="predicted"/>
<comment type="caution">
    <text evidence="2">The sequence shown here is derived from an EMBL/GenBank/DDBJ whole genome shotgun (WGS) entry which is preliminary data.</text>
</comment>
<dbReference type="InterPro" id="IPR025380">
    <property type="entry name" value="DUF4369"/>
</dbReference>
<evidence type="ECO:0000259" key="1">
    <source>
        <dbReference type="Pfam" id="PF14289"/>
    </source>
</evidence>
<keyword evidence="3" id="KW-1185">Reference proteome</keyword>
<gene>
    <name evidence="2" type="ORF">BXY64_1361</name>
</gene>
<evidence type="ECO:0000313" key="2">
    <source>
        <dbReference type="EMBL" id="RKE04341.1"/>
    </source>
</evidence>
<dbReference type="Gene3D" id="2.120.10.30">
    <property type="entry name" value="TolB, C-terminal domain"/>
    <property type="match status" value="2"/>
</dbReference>
<dbReference type="InterPro" id="IPR011042">
    <property type="entry name" value="6-blade_b-propeller_TolB-like"/>
</dbReference>
<evidence type="ECO:0000313" key="3">
    <source>
        <dbReference type="Proteomes" id="UP000284531"/>
    </source>
</evidence>
<dbReference type="OrthoDB" id="9774579at2"/>
<dbReference type="SUPFAM" id="SSF63829">
    <property type="entry name" value="Calcium-dependent phosphotriesterase"/>
    <property type="match status" value="1"/>
</dbReference>
<sequence>MILILRLTSDKKRNSKRMKFKLNLLVVLAAMLGMFACNNAKKETKSGMILSGTITGVDDGTKLELAHYTASGMQKDTAIIKEGKFEIKGDYPIPTLCYFAIAETNTYAQIYVENAPISVTADVKDFANMKVTGSKEHDTYAIYQKQSNEIRAKYKDIMAQLYKPGNTKEQAEELMKKLEPQQKEIEALNEKFIKEYPASAHAASLVVRELSGKNYKEAQKMVAAMDPQIQKNATIISTLAEMAKKGEKDVSIKELMANVKNVSYQVDKKFKGEALTDIIYLGTFKNNNICALKKDGSIQVIDPNGKVLKTMKPTFNGKPSSLAIDTDNNIYLLCAIQEEVEKKVRGRKIKRMMPKSVECVVLDENGKEKAKYVLKDVITATGARIIDNKLVIADYRGAKLAMFNKTNGEAGPVMKDMRPCCGILDFSVNAKNEILVANLGAFRVQGFNFSGESILTFGQRGKTLNDFHGCCNPVSVASLNSGAIVTVEKDPTRIKVYSNAGAKQIAGIEELVKGCSYIPMISDTNDNLYLASAEKGIVKCVSVN</sequence>
<organism evidence="2 3">
    <name type="scientific">Marinifilum flexuosum</name>
    <dbReference type="NCBI Taxonomy" id="1117708"/>
    <lineage>
        <taxon>Bacteria</taxon>
        <taxon>Pseudomonadati</taxon>
        <taxon>Bacteroidota</taxon>
        <taxon>Bacteroidia</taxon>
        <taxon>Marinilabiliales</taxon>
        <taxon>Marinifilaceae</taxon>
    </lineage>
</organism>
<dbReference type="Pfam" id="PF14289">
    <property type="entry name" value="DUF4369"/>
    <property type="match status" value="1"/>
</dbReference>
<name>A0A419X9D4_9BACT</name>